<feature type="domain" description="SLH" evidence="2">
    <location>
        <begin position="144"/>
        <end position="202"/>
    </location>
</feature>
<comment type="caution">
    <text evidence="3">The sequence shown here is derived from an EMBL/GenBank/DDBJ whole genome shotgun (WGS) entry which is preliminary data.</text>
</comment>
<dbReference type="PANTHER" id="PTHR43308:SF5">
    <property type="entry name" value="S-LAYER PROTEIN _ PEPTIDOGLYCAN ENDO-BETA-N-ACETYLGLUCOSAMINIDASE"/>
    <property type="match status" value="1"/>
</dbReference>
<evidence type="ECO:0000313" key="3">
    <source>
        <dbReference type="EMBL" id="MDN7244601.1"/>
    </source>
</evidence>
<proteinExistence type="predicted"/>
<feature type="chain" id="PRO_5045723332" evidence="1">
    <location>
        <begin position="24"/>
        <end position="353"/>
    </location>
</feature>
<protein>
    <submittedName>
        <fullName evidence="3">S-layer homology domain-containing protein</fullName>
    </submittedName>
</protein>
<dbReference type="EMBL" id="JAUJWU010000001">
    <property type="protein sequence ID" value="MDN7244601.1"/>
    <property type="molecule type" value="Genomic_DNA"/>
</dbReference>
<name>A0ABT8N9N4_9BACL</name>
<evidence type="ECO:0000256" key="1">
    <source>
        <dbReference type="SAM" id="SignalP"/>
    </source>
</evidence>
<dbReference type="InterPro" id="IPR051465">
    <property type="entry name" value="Cell_Envelope_Struct_Comp"/>
</dbReference>
<reference evidence="3 4" key="1">
    <citation type="submission" date="2023-07" db="EMBL/GenBank/DDBJ databases">
        <title>Novel species in genus Planococcus.</title>
        <authorList>
            <person name="Ning S."/>
        </authorList>
    </citation>
    <scope>NUCLEOTIDE SEQUENCE [LARGE SCALE GENOMIC DNA]</scope>
    <source>
        <strain evidence="3 4">N017</strain>
    </source>
</reference>
<sequence length="353" mass="39666">MKKLMAPIAIVLALFLLGSSVQAAPDLPKNHRYYEEIQYLMKKGVINEESDGKVRPNAVITRAEVAVMIGRLKGLDGKKKDTKFKDVKKSHYASGYIAAVDKAGYLKGYKDGTYRPNQTINRGDAALIVSRVFDLAFTFNNEFKDVRSDTALSEAIAKVLAANITIGYSDNTFRPKAKVTRGEFAAFIARGLEPKFKNDAVIKNSYQKDKTKTYTYARPDGSTEVHRFVNVPKRDGLTFGFMWTVKVGNDVYEYMEFENYKLFAFAYPYSEYDQALAYPVKVGQKFNTGLGDETLINTITGVNKTVKTRYKTFTNATEVTTKTGFKYYMAPGFATIKSIDEKGRVVFELTSVK</sequence>
<keyword evidence="4" id="KW-1185">Reference proteome</keyword>
<dbReference type="InterPro" id="IPR001119">
    <property type="entry name" value="SLH_dom"/>
</dbReference>
<dbReference type="Pfam" id="PF00395">
    <property type="entry name" value="SLH"/>
    <property type="match status" value="3"/>
</dbReference>
<gene>
    <name evidence="3" type="ORF">QWY13_03765</name>
</gene>
<organism evidence="3 4">
    <name type="scientific">Planococcus shenhongbingii</name>
    <dbReference type="NCBI Taxonomy" id="3058398"/>
    <lineage>
        <taxon>Bacteria</taxon>
        <taxon>Bacillati</taxon>
        <taxon>Bacillota</taxon>
        <taxon>Bacilli</taxon>
        <taxon>Bacillales</taxon>
        <taxon>Caryophanaceae</taxon>
        <taxon>Planococcus</taxon>
    </lineage>
</organism>
<feature type="signal peptide" evidence="1">
    <location>
        <begin position="1"/>
        <end position="23"/>
    </location>
</feature>
<dbReference type="Proteomes" id="UP001172142">
    <property type="component" value="Unassembled WGS sequence"/>
</dbReference>
<accession>A0ABT8N9N4</accession>
<feature type="domain" description="SLH" evidence="2">
    <location>
        <begin position="20"/>
        <end position="79"/>
    </location>
</feature>
<dbReference type="PANTHER" id="PTHR43308">
    <property type="entry name" value="OUTER MEMBRANE PROTEIN ALPHA-RELATED"/>
    <property type="match status" value="1"/>
</dbReference>
<evidence type="ECO:0000259" key="2">
    <source>
        <dbReference type="PROSITE" id="PS51272"/>
    </source>
</evidence>
<evidence type="ECO:0000313" key="4">
    <source>
        <dbReference type="Proteomes" id="UP001172142"/>
    </source>
</evidence>
<keyword evidence="1" id="KW-0732">Signal</keyword>
<dbReference type="RefSeq" id="WP_301855036.1">
    <property type="nucleotide sequence ID" value="NZ_JAUJWU010000001.1"/>
</dbReference>
<dbReference type="PROSITE" id="PS51272">
    <property type="entry name" value="SLH"/>
    <property type="match status" value="3"/>
</dbReference>
<feature type="domain" description="SLH" evidence="2">
    <location>
        <begin position="80"/>
        <end position="143"/>
    </location>
</feature>